<dbReference type="InterPro" id="IPR036770">
    <property type="entry name" value="Ankyrin_rpt-contain_sf"/>
</dbReference>
<dbReference type="EMBL" id="KE346364">
    <property type="protein sequence ID" value="KJE92996.1"/>
    <property type="molecule type" value="Genomic_DNA"/>
</dbReference>
<dbReference type="PRINTS" id="PR01415">
    <property type="entry name" value="ANKYRIN"/>
</dbReference>
<evidence type="ECO:0000313" key="5">
    <source>
        <dbReference type="EMBL" id="KJE92996.1"/>
    </source>
</evidence>
<evidence type="ECO:0000313" key="6">
    <source>
        <dbReference type="Proteomes" id="UP000008743"/>
    </source>
</evidence>
<feature type="region of interest" description="Disordered" evidence="4">
    <location>
        <begin position="1"/>
        <end position="72"/>
    </location>
</feature>
<keyword evidence="2 3" id="KW-0040">ANK repeat</keyword>
<dbReference type="PANTHER" id="PTHR24198:SF165">
    <property type="entry name" value="ANKYRIN REPEAT-CONTAINING PROTEIN-RELATED"/>
    <property type="match status" value="1"/>
</dbReference>
<dbReference type="PhylomeDB" id="A0A0D2UD55"/>
<feature type="compositionally biased region" description="Low complexity" evidence="4">
    <location>
        <begin position="40"/>
        <end position="53"/>
    </location>
</feature>
<feature type="compositionally biased region" description="Basic and acidic residues" evidence="4">
    <location>
        <begin position="106"/>
        <end position="122"/>
    </location>
</feature>
<dbReference type="eggNOG" id="KOG4177">
    <property type="taxonomic scope" value="Eukaryota"/>
</dbReference>
<dbReference type="Pfam" id="PF12796">
    <property type="entry name" value="Ank_2"/>
    <property type="match status" value="2"/>
</dbReference>
<dbReference type="SMART" id="SM00248">
    <property type="entry name" value="ANK"/>
    <property type="match status" value="8"/>
</dbReference>
<dbReference type="Gene3D" id="1.25.40.20">
    <property type="entry name" value="Ankyrin repeat-containing domain"/>
    <property type="match status" value="3"/>
</dbReference>
<proteinExistence type="predicted"/>
<gene>
    <name evidence="5" type="ORF">CAOG_003862</name>
</gene>
<dbReference type="PROSITE" id="PS50088">
    <property type="entry name" value="ANK_REPEAT"/>
    <property type="match status" value="3"/>
</dbReference>
<evidence type="ECO:0000256" key="3">
    <source>
        <dbReference type="PROSITE-ProRule" id="PRU00023"/>
    </source>
</evidence>
<feature type="repeat" description="ANK" evidence="3">
    <location>
        <begin position="279"/>
        <end position="311"/>
    </location>
</feature>
<dbReference type="InterPro" id="IPR002110">
    <property type="entry name" value="Ankyrin_rpt"/>
</dbReference>
<feature type="compositionally biased region" description="Basic and acidic residues" evidence="4">
    <location>
        <begin position="23"/>
        <end position="39"/>
    </location>
</feature>
<protein>
    <submittedName>
        <fullName evidence="5">Uncharacterized protein</fullName>
    </submittedName>
</protein>
<sequence length="669" mass="72476">MTKPIDRQLQRTTALRNAGTESKLTKEKEKHKEQKKQDATRPSPAPRAATPPSIGSGAKPQEKQTASTAAVAVAAEAKHVPGLKGLKRQERAASRRLRQAIAKYRTSPETKQPSRRERKDAATHLAYTPTAPRRGSLEYLVTRIIREAVVGQDTRLLQLVIDAQPVVQHAAYDSSYRVNVNSWLADDHAPPRGETALHLAARLGNMEALEVLLSCHDSGHHAYDPVTRVLMRDPRYSPSMLQGGVKAVPVLDHPALLGLTLKPSLMPRDLVHLNAISSGGATPLLLALTAGQSAAARRLIECGANVDATDLSGLAPVHCVAKRGDLELYRLLRQHDAKRWVCTRTSKSSPLHMAVAHDAALPIVQDLADMRVVLLGKDSRSRSALMISAERGRADYVSALLALGALGNAVDHQGDDAMMMAIRSGHRDVAWTLLTVGKCSPHTSNKSGITALHLAARAGDARLVAELLRRQAKAHAVDQKRHTPLHAACSPMPNVPIADSVTVLKTLLAAPTTNPEARDSDGNTAADVCFNRVLKDALVEAIRDRPVGPVTSSSKPAASVSNPQARLQQMALLRDVRETQAKVARQIYYEKMSQSESYARLRQAADKKFTLPSAPQNSATLSRPSSEGVSASPPNRNNSKVPNPTALPPRRSFSTLVLRQLLYRCPRVL</sequence>
<dbReference type="AlphaFoldDB" id="A0A0D2UD55"/>
<organism evidence="5 6">
    <name type="scientific">Capsaspora owczarzaki (strain ATCC 30864)</name>
    <dbReference type="NCBI Taxonomy" id="595528"/>
    <lineage>
        <taxon>Eukaryota</taxon>
        <taxon>Filasterea</taxon>
        <taxon>Capsaspora</taxon>
    </lineage>
</organism>
<evidence type="ECO:0000256" key="4">
    <source>
        <dbReference type="SAM" id="MobiDB-lite"/>
    </source>
</evidence>
<keyword evidence="1" id="KW-0677">Repeat</keyword>
<feature type="region of interest" description="Disordered" evidence="4">
    <location>
        <begin position="609"/>
        <end position="650"/>
    </location>
</feature>
<dbReference type="InParanoid" id="A0A0D2UD55"/>
<dbReference type="PANTHER" id="PTHR24198">
    <property type="entry name" value="ANKYRIN REPEAT AND PROTEIN KINASE DOMAIN-CONTAINING PROTEIN"/>
    <property type="match status" value="1"/>
</dbReference>
<feature type="region of interest" description="Disordered" evidence="4">
    <location>
        <begin position="102"/>
        <end position="124"/>
    </location>
</feature>
<dbReference type="OrthoDB" id="20727at2759"/>
<evidence type="ECO:0000256" key="1">
    <source>
        <dbReference type="ARBA" id="ARBA00022737"/>
    </source>
</evidence>
<dbReference type="SUPFAM" id="SSF48403">
    <property type="entry name" value="Ankyrin repeat"/>
    <property type="match status" value="1"/>
</dbReference>
<evidence type="ECO:0000256" key="2">
    <source>
        <dbReference type="ARBA" id="ARBA00023043"/>
    </source>
</evidence>
<reference evidence="6" key="1">
    <citation type="submission" date="2011-02" db="EMBL/GenBank/DDBJ databases">
        <title>The Genome Sequence of Capsaspora owczarzaki ATCC 30864.</title>
        <authorList>
            <person name="Russ C."/>
            <person name="Cuomo C."/>
            <person name="Burger G."/>
            <person name="Gray M.W."/>
            <person name="Holland P.W.H."/>
            <person name="King N."/>
            <person name="Lang F.B.F."/>
            <person name="Roger A.J."/>
            <person name="Ruiz-Trillo I."/>
            <person name="Young S.K."/>
            <person name="Zeng Q."/>
            <person name="Gargeya S."/>
            <person name="Alvarado L."/>
            <person name="Berlin A."/>
            <person name="Chapman S.B."/>
            <person name="Chen Z."/>
            <person name="Freedman E."/>
            <person name="Gellesch M."/>
            <person name="Goldberg J."/>
            <person name="Griggs A."/>
            <person name="Gujja S."/>
            <person name="Heilman E."/>
            <person name="Heiman D."/>
            <person name="Howarth C."/>
            <person name="Mehta T."/>
            <person name="Neiman D."/>
            <person name="Pearson M."/>
            <person name="Roberts A."/>
            <person name="Saif S."/>
            <person name="Shea T."/>
            <person name="Shenoy N."/>
            <person name="Sisk P."/>
            <person name="Stolte C."/>
            <person name="Sykes S."/>
            <person name="White J."/>
            <person name="Yandava C."/>
            <person name="Haas B."/>
            <person name="Nusbaum C."/>
            <person name="Birren B."/>
        </authorList>
    </citation>
    <scope>NUCLEOTIDE SEQUENCE</scope>
    <source>
        <strain evidence="6">ATCC 30864</strain>
    </source>
</reference>
<dbReference type="Proteomes" id="UP000008743">
    <property type="component" value="Unassembled WGS sequence"/>
</dbReference>
<name>A0A0D2UD55_CAPO3</name>
<dbReference type="STRING" id="595528.A0A0D2UD55"/>
<keyword evidence="6" id="KW-1185">Reference proteome</keyword>
<feature type="compositionally biased region" description="Polar residues" evidence="4">
    <location>
        <begin position="613"/>
        <end position="642"/>
    </location>
</feature>
<dbReference type="OMA" id="AMMMAIR"/>
<dbReference type="PROSITE" id="PS50297">
    <property type="entry name" value="ANK_REP_REGION"/>
    <property type="match status" value="3"/>
</dbReference>
<feature type="repeat" description="ANK" evidence="3">
    <location>
        <begin position="447"/>
        <end position="479"/>
    </location>
</feature>
<accession>A0A0D2UD55</accession>
<feature type="repeat" description="ANK" evidence="3">
    <location>
        <begin position="192"/>
        <end position="214"/>
    </location>
</feature>
<dbReference type="Pfam" id="PF00023">
    <property type="entry name" value="Ank"/>
    <property type="match status" value="2"/>
</dbReference>
<dbReference type="RefSeq" id="XP_004363590.1">
    <property type="nucleotide sequence ID" value="XM_004363533.2"/>
</dbReference>